<name>A0A1T4WBA8_9BACT</name>
<dbReference type="AlphaFoldDB" id="A0A1T4WBA8"/>
<evidence type="ECO:0000313" key="2">
    <source>
        <dbReference type="Proteomes" id="UP000189733"/>
    </source>
</evidence>
<accession>A0A1T4WBA8</accession>
<sequence length="109" mass="12529">MSEELNIQLKKPLEKMTVKELRELAINELPQITGASGMEKETLLGTIKDMMGLSESEHANPYKPQIRQLKAQIQELREQKLSVSPHEAKTIRRKINRLKKNTRKLSHSA</sequence>
<evidence type="ECO:0008006" key="3">
    <source>
        <dbReference type="Google" id="ProtNLM"/>
    </source>
</evidence>
<proteinExistence type="predicted"/>
<dbReference type="OrthoDB" id="5471852at2"/>
<reference evidence="1 2" key="1">
    <citation type="submission" date="2017-02" db="EMBL/GenBank/DDBJ databases">
        <authorList>
            <person name="Peterson S.W."/>
        </authorList>
    </citation>
    <scope>NUCLEOTIDE SEQUENCE [LARGE SCALE GENOMIC DNA]</scope>
    <source>
        <strain evidence="1 2">DSM 18034</strain>
    </source>
</reference>
<protein>
    <recommendedName>
        <fullName evidence="3">Rho termination factor, N-terminal domain</fullName>
    </recommendedName>
</protein>
<dbReference type="EMBL" id="FUYA01000006">
    <property type="protein sequence ID" value="SKA74572.1"/>
    <property type="molecule type" value="Genomic_DNA"/>
</dbReference>
<dbReference type="Proteomes" id="UP000189733">
    <property type="component" value="Unassembled WGS sequence"/>
</dbReference>
<gene>
    <name evidence="1" type="ORF">SAMN02745702_01977</name>
</gene>
<dbReference type="STRING" id="1121442.SAMN02745702_01977"/>
<keyword evidence="2" id="KW-1185">Reference proteome</keyword>
<evidence type="ECO:0000313" key="1">
    <source>
        <dbReference type="EMBL" id="SKA74572.1"/>
    </source>
</evidence>
<organism evidence="1 2">
    <name type="scientific">Desulfobaculum bizertense DSM 18034</name>
    <dbReference type="NCBI Taxonomy" id="1121442"/>
    <lineage>
        <taxon>Bacteria</taxon>
        <taxon>Pseudomonadati</taxon>
        <taxon>Thermodesulfobacteriota</taxon>
        <taxon>Desulfovibrionia</taxon>
        <taxon>Desulfovibrionales</taxon>
        <taxon>Desulfovibrionaceae</taxon>
        <taxon>Desulfobaculum</taxon>
    </lineage>
</organism>
<dbReference type="RefSeq" id="WP_078685259.1">
    <property type="nucleotide sequence ID" value="NZ_FUYA01000006.1"/>
</dbReference>